<protein>
    <submittedName>
        <fullName evidence="2">Uncharacterized protein</fullName>
    </submittedName>
</protein>
<evidence type="ECO:0000313" key="2">
    <source>
        <dbReference type="EMBL" id="SPF77222.1"/>
    </source>
</evidence>
<name>A0A2R8AMD8_9RHOB</name>
<feature type="compositionally biased region" description="Polar residues" evidence="1">
    <location>
        <begin position="1"/>
        <end position="11"/>
    </location>
</feature>
<dbReference type="Proteomes" id="UP000244911">
    <property type="component" value="Unassembled WGS sequence"/>
</dbReference>
<reference evidence="3" key="1">
    <citation type="submission" date="2018-03" db="EMBL/GenBank/DDBJ databases">
        <authorList>
            <person name="Rodrigo-Torres L."/>
            <person name="Arahal R. D."/>
            <person name="Lucena T."/>
        </authorList>
    </citation>
    <scope>NUCLEOTIDE SEQUENCE [LARGE SCALE GENOMIC DNA]</scope>
    <source>
        <strain evidence="3">CECT 8811</strain>
    </source>
</reference>
<organism evidence="2 3">
    <name type="scientific">Aliiroseovarius pelagivivens</name>
    <dbReference type="NCBI Taxonomy" id="1639690"/>
    <lineage>
        <taxon>Bacteria</taxon>
        <taxon>Pseudomonadati</taxon>
        <taxon>Pseudomonadota</taxon>
        <taxon>Alphaproteobacteria</taxon>
        <taxon>Rhodobacterales</taxon>
        <taxon>Paracoccaceae</taxon>
        <taxon>Aliiroseovarius</taxon>
    </lineage>
</organism>
<feature type="region of interest" description="Disordered" evidence="1">
    <location>
        <begin position="1"/>
        <end position="25"/>
    </location>
</feature>
<evidence type="ECO:0000256" key="1">
    <source>
        <dbReference type="SAM" id="MobiDB-lite"/>
    </source>
</evidence>
<keyword evidence="3" id="KW-1185">Reference proteome</keyword>
<proteinExistence type="predicted"/>
<accession>A0A2R8AMD8</accession>
<gene>
    <name evidence="2" type="ORF">ALP8811_02245</name>
</gene>
<dbReference type="AlphaFoldDB" id="A0A2R8AMD8"/>
<evidence type="ECO:0000313" key="3">
    <source>
        <dbReference type="Proteomes" id="UP000244911"/>
    </source>
</evidence>
<feature type="compositionally biased region" description="Basic and acidic residues" evidence="1">
    <location>
        <begin position="12"/>
        <end position="25"/>
    </location>
</feature>
<sequence>MGPQPQDTPQEQVHDAPSGEKPKHDTKLLEMLGPFLVSELTNAQLRRWHSKVRKEVGAHTGNRVL</sequence>
<dbReference type="EMBL" id="OMOI01000001">
    <property type="protein sequence ID" value="SPF77222.1"/>
    <property type="molecule type" value="Genomic_DNA"/>
</dbReference>